<dbReference type="GO" id="GO:0003677">
    <property type="term" value="F:DNA binding"/>
    <property type="evidence" value="ECO:0007669"/>
    <property type="project" value="InterPro"/>
</dbReference>
<sequence length="497" mass="52041">MPPRRRAAPTAPDSDDSPPRVPSPPPAPSVALDEAVSTLPGQGLAAGPNASAPSASGSAAAGPPGEVRIGSGSATPAPQPRTQSMVPRGRGASQKMIFRPVMPQRRPREATVKQEPTDSVPSAGPSRGRGRGDGFRGSDRGGRGGRGGGRGGAAAYAPVEMVATGPFAQGTGALSRAERSRTSGTRGAGPSWAGAPPGVGGDVKPEGGRYRDPDEFKEKETYSDNEDGVEIVDMDEVHALDELAPRALPRLKEKAKKEAKPKDAKPKGAKPAKEGTKKGKEKEALKDDPEGLAPDSSGEDEDEAPKEEARGADALDLSDSETEEVPDDLLADFVPADEGDGPENLLYLFQFPGLFPSFAAPSAAAAPELSSSPPKEKGKRSVAFAADVRGPADRPEVKTEEGERRVEGQVGRLDVFKDGKVALRFGDVQMEVTGGSQAAFLQQLMVLDASSATATTLGELHRKFVVAPDVEEMLRDAAIGDREARERREREGMDELE</sequence>
<dbReference type="RefSeq" id="XP_025595248.1">
    <property type="nucleotide sequence ID" value="XM_025745583.1"/>
</dbReference>
<evidence type="ECO:0000313" key="7">
    <source>
        <dbReference type="Proteomes" id="UP000245946"/>
    </source>
</evidence>
<dbReference type="PANTHER" id="PTHR13408">
    <property type="entry name" value="DNA-DIRECTED RNA POLYMERASE III"/>
    <property type="match status" value="1"/>
</dbReference>
<feature type="compositionally biased region" description="Basic and acidic residues" evidence="5">
    <location>
        <begin position="235"/>
        <end position="289"/>
    </location>
</feature>
<gene>
    <name evidence="6" type="ORF">FA09DRAFT_363377</name>
</gene>
<dbReference type="InterPro" id="IPR007811">
    <property type="entry name" value="RPC4"/>
</dbReference>
<dbReference type="GeneID" id="37273127"/>
<feature type="compositionally biased region" description="Basic and acidic residues" evidence="5">
    <location>
        <begin position="130"/>
        <end position="142"/>
    </location>
</feature>
<evidence type="ECO:0000256" key="5">
    <source>
        <dbReference type="SAM" id="MobiDB-lite"/>
    </source>
</evidence>
<dbReference type="Proteomes" id="UP000245946">
    <property type="component" value="Unassembled WGS sequence"/>
</dbReference>
<dbReference type="OrthoDB" id="5836119at2759"/>
<feature type="compositionally biased region" description="Basic and acidic residues" evidence="5">
    <location>
        <begin position="203"/>
        <end position="222"/>
    </location>
</feature>
<keyword evidence="7" id="KW-1185">Reference proteome</keyword>
<keyword evidence="4" id="KW-0539">Nucleus</keyword>
<evidence type="ECO:0000256" key="4">
    <source>
        <dbReference type="ARBA" id="ARBA00023242"/>
    </source>
</evidence>
<proteinExistence type="predicted"/>
<evidence type="ECO:0000256" key="2">
    <source>
        <dbReference type="ARBA" id="ARBA00022478"/>
    </source>
</evidence>
<evidence type="ECO:0008006" key="8">
    <source>
        <dbReference type="Google" id="ProtNLM"/>
    </source>
</evidence>
<name>A0A316Z0C7_9BASI</name>
<feature type="compositionally biased region" description="Pro residues" evidence="5">
    <location>
        <begin position="19"/>
        <end position="28"/>
    </location>
</feature>
<dbReference type="AlphaFoldDB" id="A0A316Z0C7"/>
<evidence type="ECO:0000256" key="3">
    <source>
        <dbReference type="ARBA" id="ARBA00023163"/>
    </source>
</evidence>
<feature type="compositionally biased region" description="Low complexity" evidence="5">
    <location>
        <begin position="362"/>
        <end position="373"/>
    </location>
</feature>
<protein>
    <recommendedName>
        <fullName evidence="8">RNA polymerase III RPC4-domain-containing protein</fullName>
    </recommendedName>
</protein>
<dbReference type="Pfam" id="PF05132">
    <property type="entry name" value="RNA_pol_Rpc4"/>
    <property type="match status" value="1"/>
</dbReference>
<feature type="compositionally biased region" description="Low complexity" evidence="5">
    <location>
        <begin position="45"/>
        <end position="65"/>
    </location>
</feature>
<feature type="compositionally biased region" description="Acidic residues" evidence="5">
    <location>
        <begin position="316"/>
        <end position="337"/>
    </location>
</feature>
<keyword evidence="2" id="KW-0240">DNA-directed RNA polymerase</keyword>
<evidence type="ECO:0000256" key="1">
    <source>
        <dbReference type="ARBA" id="ARBA00004123"/>
    </source>
</evidence>
<feature type="region of interest" description="Disordered" evidence="5">
    <location>
        <begin position="477"/>
        <end position="497"/>
    </location>
</feature>
<feature type="region of interest" description="Disordered" evidence="5">
    <location>
        <begin position="362"/>
        <end position="405"/>
    </location>
</feature>
<comment type="subcellular location">
    <subcellularLocation>
        <location evidence="1">Nucleus</location>
    </subcellularLocation>
</comment>
<dbReference type="STRING" id="58919.A0A316Z0C7"/>
<feature type="compositionally biased region" description="Polar residues" evidence="5">
    <location>
        <begin position="72"/>
        <end position="85"/>
    </location>
</feature>
<evidence type="ECO:0000313" key="6">
    <source>
        <dbReference type="EMBL" id="PWN94969.1"/>
    </source>
</evidence>
<accession>A0A316Z0C7</accession>
<feature type="compositionally biased region" description="Basic and acidic residues" evidence="5">
    <location>
        <begin position="390"/>
        <end position="405"/>
    </location>
</feature>
<keyword evidence="3" id="KW-0804">Transcription</keyword>
<dbReference type="GO" id="GO:0042797">
    <property type="term" value="P:tRNA transcription by RNA polymerase III"/>
    <property type="evidence" value="ECO:0007669"/>
    <property type="project" value="TreeGrafter"/>
</dbReference>
<reference evidence="6 7" key="1">
    <citation type="journal article" date="2018" name="Mol. Biol. Evol.">
        <title>Broad Genomic Sampling Reveals a Smut Pathogenic Ancestry of the Fungal Clade Ustilaginomycotina.</title>
        <authorList>
            <person name="Kijpornyongpan T."/>
            <person name="Mondo S.J."/>
            <person name="Barry K."/>
            <person name="Sandor L."/>
            <person name="Lee J."/>
            <person name="Lipzen A."/>
            <person name="Pangilinan J."/>
            <person name="LaButti K."/>
            <person name="Hainaut M."/>
            <person name="Henrissat B."/>
            <person name="Grigoriev I.V."/>
            <person name="Spatafora J.W."/>
            <person name="Aime M.C."/>
        </authorList>
    </citation>
    <scope>NUCLEOTIDE SEQUENCE [LARGE SCALE GENOMIC DNA]</scope>
    <source>
        <strain evidence="6 7">MCA 4186</strain>
    </source>
</reference>
<dbReference type="GO" id="GO:0005666">
    <property type="term" value="C:RNA polymerase III complex"/>
    <property type="evidence" value="ECO:0007669"/>
    <property type="project" value="InterPro"/>
</dbReference>
<feature type="compositionally biased region" description="Acidic residues" evidence="5">
    <location>
        <begin position="223"/>
        <end position="234"/>
    </location>
</feature>
<feature type="region of interest" description="Disordered" evidence="5">
    <location>
        <begin position="167"/>
        <end position="337"/>
    </location>
</feature>
<dbReference type="EMBL" id="KZ819308">
    <property type="protein sequence ID" value="PWN94969.1"/>
    <property type="molecule type" value="Genomic_DNA"/>
</dbReference>
<feature type="region of interest" description="Disordered" evidence="5">
    <location>
        <begin position="1"/>
        <end position="152"/>
    </location>
</feature>
<dbReference type="PANTHER" id="PTHR13408:SF0">
    <property type="entry name" value="DNA-DIRECTED RNA POLYMERASE III SUBUNIT RPC4"/>
    <property type="match status" value="1"/>
</dbReference>
<feature type="compositionally biased region" description="Basic and acidic residues" evidence="5">
    <location>
        <begin position="106"/>
        <end position="116"/>
    </location>
</feature>
<organism evidence="6 7">
    <name type="scientific">Tilletiopsis washingtonensis</name>
    <dbReference type="NCBI Taxonomy" id="58919"/>
    <lineage>
        <taxon>Eukaryota</taxon>
        <taxon>Fungi</taxon>
        <taxon>Dikarya</taxon>
        <taxon>Basidiomycota</taxon>
        <taxon>Ustilaginomycotina</taxon>
        <taxon>Exobasidiomycetes</taxon>
        <taxon>Entylomatales</taxon>
        <taxon>Entylomatales incertae sedis</taxon>
        <taxon>Tilletiopsis</taxon>
    </lineage>
</organism>